<feature type="active site" description="Proton acceptor" evidence="4">
    <location>
        <position position="15"/>
    </location>
</feature>
<dbReference type="RefSeq" id="WP_020089867.1">
    <property type="nucleotide sequence ID" value="NZ_AZCZ01000030.1"/>
</dbReference>
<dbReference type="OrthoDB" id="9801455at2"/>
<dbReference type="PANTHER" id="PTHR42812:SF12">
    <property type="entry name" value="BETA-XYLOSIDASE-RELATED"/>
    <property type="match status" value="1"/>
</dbReference>
<dbReference type="InterPro" id="IPR023296">
    <property type="entry name" value="Glyco_hydro_beta-prop_sf"/>
</dbReference>
<dbReference type="Gene3D" id="2.115.10.20">
    <property type="entry name" value="Glycosyl hydrolase domain, family 43"/>
    <property type="match status" value="1"/>
</dbReference>
<dbReference type="SUPFAM" id="SSF49899">
    <property type="entry name" value="Concanavalin A-like lectins/glucanases"/>
    <property type="match status" value="1"/>
</dbReference>
<keyword evidence="3 6" id="KW-0326">Glycosidase</keyword>
<protein>
    <submittedName>
        <fullName evidence="8">Glycosyl hydrolase, family 43</fullName>
    </submittedName>
</protein>
<dbReference type="Pfam" id="PF17851">
    <property type="entry name" value="GH43_C2"/>
    <property type="match status" value="1"/>
</dbReference>
<dbReference type="GO" id="GO:0005975">
    <property type="term" value="P:carbohydrate metabolic process"/>
    <property type="evidence" value="ECO:0007669"/>
    <property type="project" value="InterPro"/>
</dbReference>
<comment type="similarity">
    <text evidence="1 6">Belongs to the glycosyl hydrolase 43 family.</text>
</comment>
<keyword evidence="2 6" id="KW-0378">Hydrolase</keyword>
<dbReference type="InterPro" id="IPR041542">
    <property type="entry name" value="GH43_C2"/>
</dbReference>
<evidence type="ECO:0000256" key="6">
    <source>
        <dbReference type="RuleBase" id="RU361187"/>
    </source>
</evidence>
<name>A0A0R1GXQ8_9LACO</name>
<gene>
    <name evidence="8" type="ORF">FD07_GL001229</name>
</gene>
<dbReference type="STRING" id="357278.IV61_GL001349"/>
<dbReference type="Pfam" id="PF04616">
    <property type="entry name" value="Glyco_hydro_43"/>
    <property type="match status" value="1"/>
</dbReference>
<feature type="site" description="Important for catalytic activity, responsible for pKa modulation of the active site Glu and correct orientation of both the proton donor and substrate" evidence="5">
    <location>
        <position position="128"/>
    </location>
</feature>
<dbReference type="Proteomes" id="UP000051176">
    <property type="component" value="Unassembled WGS sequence"/>
</dbReference>
<evidence type="ECO:0000256" key="4">
    <source>
        <dbReference type="PIRSR" id="PIRSR606710-1"/>
    </source>
</evidence>
<evidence type="ECO:0000256" key="2">
    <source>
        <dbReference type="ARBA" id="ARBA00022801"/>
    </source>
</evidence>
<sequence>MRNIQNPVLTGFNPDPVLFRVKDKYYIVVSTFEWLPGIRVYSSDNLVNWTYETSVLQPGNNINLQGNPTGCSIWGPFASYHNGKYYIVYTNVNATKVPYKDADNYIVTADDIHGPWSEPVYINSSGFDPSIFFDDDGQAYFLNEIWDYRLSTHNKSAGIVAQKIDADTLELQGKPRVIFKGTAARKTEAPQIYKHDGYYYLLCAEGGTEAGHQETVARSRNVWGPYEVDPQNPMLTSANDPILPLQCAGHASITETPNHEWYMAHLCTRPLKGDDPVLGRETAIQKVVWTDDGWLRLASGGNHPSLEAPAPAGVDSTPIQSHSFSDSLTGDHLNTEYWNTLRQFPNKAWLQPSKSGLTLAGGQSPQSAFDQHLIATRQVDFYCRAAVQMQYKPESYLQMAGMTLYLDLDNYVLLMVTLDENDKPCVILHRSIAGEFEQVAKIPVSGDGTYNFSIQINESQAEFIVNDGVKQTSLGAMDVSFLSGGYTGNFIGLDVIDMYKRNSTQATFTDFTYDVTR</sequence>
<dbReference type="InterPro" id="IPR051795">
    <property type="entry name" value="Glycosyl_Hydrlase_43"/>
</dbReference>
<proteinExistence type="inferred from homology"/>
<comment type="caution">
    <text evidence="8">The sequence shown here is derived from an EMBL/GenBank/DDBJ whole genome shotgun (WGS) entry which is preliminary data.</text>
</comment>
<dbReference type="PANTHER" id="PTHR42812">
    <property type="entry name" value="BETA-XYLOSIDASE"/>
    <property type="match status" value="1"/>
</dbReference>
<evidence type="ECO:0000259" key="7">
    <source>
        <dbReference type="Pfam" id="PF17851"/>
    </source>
</evidence>
<evidence type="ECO:0000256" key="3">
    <source>
        <dbReference type="ARBA" id="ARBA00023295"/>
    </source>
</evidence>
<dbReference type="EMBL" id="AZCZ01000030">
    <property type="protein sequence ID" value="KRK36002.1"/>
    <property type="molecule type" value="Genomic_DNA"/>
</dbReference>
<reference evidence="8 9" key="1">
    <citation type="journal article" date="2015" name="Genome Announc.">
        <title>Expanding the biotechnology potential of lactobacilli through comparative genomics of 213 strains and associated genera.</title>
        <authorList>
            <person name="Sun Z."/>
            <person name="Harris H.M."/>
            <person name="McCann A."/>
            <person name="Guo C."/>
            <person name="Argimon S."/>
            <person name="Zhang W."/>
            <person name="Yang X."/>
            <person name="Jeffery I.B."/>
            <person name="Cooney J.C."/>
            <person name="Kagawa T.F."/>
            <person name="Liu W."/>
            <person name="Song Y."/>
            <person name="Salvetti E."/>
            <person name="Wrobel A."/>
            <person name="Rasinkangas P."/>
            <person name="Parkhill J."/>
            <person name="Rea M.C."/>
            <person name="O'Sullivan O."/>
            <person name="Ritari J."/>
            <person name="Douillard F.P."/>
            <person name="Paul Ross R."/>
            <person name="Yang R."/>
            <person name="Briner A.E."/>
            <person name="Felis G.E."/>
            <person name="de Vos W.M."/>
            <person name="Barrangou R."/>
            <person name="Klaenhammer T.R."/>
            <person name="Caufield P.W."/>
            <person name="Cui Y."/>
            <person name="Zhang H."/>
            <person name="O'Toole P.W."/>
        </authorList>
    </citation>
    <scope>NUCLEOTIDE SEQUENCE [LARGE SCALE GENOMIC DNA]</scope>
    <source>
        <strain evidence="8 9">ATCC 53295</strain>
    </source>
</reference>
<dbReference type="InterPro" id="IPR006710">
    <property type="entry name" value="Glyco_hydro_43"/>
</dbReference>
<dbReference type="AlphaFoldDB" id="A0A0R1GXQ8"/>
<accession>A0A0R1GXQ8</accession>
<dbReference type="eggNOG" id="COG3507">
    <property type="taxonomic scope" value="Bacteria"/>
</dbReference>
<evidence type="ECO:0000256" key="5">
    <source>
        <dbReference type="PIRSR" id="PIRSR606710-2"/>
    </source>
</evidence>
<feature type="active site" description="Proton donor" evidence="4">
    <location>
        <position position="188"/>
    </location>
</feature>
<keyword evidence="9" id="KW-1185">Reference proteome</keyword>
<evidence type="ECO:0000256" key="1">
    <source>
        <dbReference type="ARBA" id="ARBA00009865"/>
    </source>
</evidence>
<dbReference type="PATRIC" id="fig|1267003.4.peg.1307"/>
<dbReference type="CDD" id="cd09000">
    <property type="entry name" value="GH43_SXA-like"/>
    <property type="match status" value="1"/>
</dbReference>
<evidence type="ECO:0000313" key="9">
    <source>
        <dbReference type="Proteomes" id="UP000051176"/>
    </source>
</evidence>
<dbReference type="Gene3D" id="2.60.120.200">
    <property type="match status" value="1"/>
</dbReference>
<feature type="domain" description="Beta-xylosidase C-terminal Concanavalin A-like" evidence="7">
    <location>
        <begin position="337"/>
        <end position="513"/>
    </location>
</feature>
<dbReference type="InterPro" id="IPR013320">
    <property type="entry name" value="ConA-like_dom_sf"/>
</dbReference>
<dbReference type="SUPFAM" id="SSF75005">
    <property type="entry name" value="Arabinanase/levansucrase/invertase"/>
    <property type="match status" value="1"/>
</dbReference>
<organism evidence="8 9">
    <name type="scientific">Levilactobacillus parabrevis ATCC 53295</name>
    <dbReference type="NCBI Taxonomy" id="1267003"/>
    <lineage>
        <taxon>Bacteria</taxon>
        <taxon>Bacillati</taxon>
        <taxon>Bacillota</taxon>
        <taxon>Bacilli</taxon>
        <taxon>Lactobacillales</taxon>
        <taxon>Lactobacillaceae</taxon>
        <taxon>Levilactobacillus</taxon>
    </lineage>
</organism>
<evidence type="ECO:0000313" key="8">
    <source>
        <dbReference type="EMBL" id="KRK36002.1"/>
    </source>
</evidence>
<dbReference type="GO" id="GO:0004553">
    <property type="term" value="F:hydrolase activity, hydrolyzing O-glycosyl compounds"/>
    <property type="evidence" value="ECO:0007669"/>
    <property type="project" value="InterPro"/>
</dbReference>